<evidence type="ECO:0000256" key="7">
    <source>
        <dbReference type="ARBA" id="ARBA00022475"/>
    </source>
</evidence>
<keyword evidence="6 13" id="KW-0813">Transport</keyword>
<feature type="transmembrane region" description="Helical" evidence="13">
    <location>
        <begin position="387"/>
        <end position="406"/>
    </location>
</feature>
<feature type="chain" id="PRO_5043187989" description="Putative glutamine transport system permease protein GlnP" evidence="14">
    <location>
        <begin position="34"/>
        <end position="522"/>
    </location>
</feature>
<dbReference type="FunFam" id="1.10.3720.10:FF:000033">
    <property type="entry name" value="Polar amino acid ABC transporter permease"/>
    <property type="match status" value="1"/>
</dbReference>
<dbReference type="InterPro" id="IPR000515">
    <property type="entry name" value="MetI-like"/>
</dbReference>
<accession>A0A3R6E2N9</accession>
<evidence type="ECO:0000256" key="13">
    <source>
        <dbReference type="RuleBase" id="RU363032"/>
    </source>
</evidence>
<evidence type="ECO:0000256" key="1">
    <source>
        <dbReference type="ARBA" id="ARBA00003159"/>
    </source>
</evidence>
<evidence type="ECO:0000256" key="12">
    <source>
        <dbReference type="ARBA" id="ARBA00023136"/>
    </source>
</evidence>
<dbReference type="GO" id="GO:0043190">
    <property type="term" value="C:ATP-binding cassette (ABC) transporter complex"/>
    <property type="evidence" value="ECO:0007669"/>
    <property type="project" value="InterPro"/>
</dbReference>
<feature type="transmembrane region" description="Helical" evidence="13">
    <location>
        <begin position="487"/>
        <end position="509"/>
    </location>
</feature>
<organism evidence="16 17">
    <name type="scientific">Segatella copri</name>
    <dbReference type="NCBI Taxonomy" id="165179"/>
    <lineage>
        <taxon>Bacteria</taxon>
        <taxon>Pseudomonadati</taxon>
        <taxon>Bacteroidota</taxon>
        <taxon>Bacteroidia</taxon>
        <taxon>Bacteroidales</taxon>
        <taxon>Prevotellaceae</taxon>
        <taxon>Segatella</taxon>
    </lineage>
</organism>
<dbReference type="GO" id="GO:0022857">
    <property type="term" value="F:transmembrane transporter activity"/>
    <property type="evidence" value="ECO:0007669"/>
    <property type="project" value="InterPro"/>
</dbReference>
<feature type="transmembrane region" description="Helical" evidence="13">
    <location>
        <begin position="321"/>
        <end position="340"/>
    </location>
</feature>
<dbReference type="SUPFAM" id="SSF53850">
    <property type="entry name" value="Periplasmic binding protein-like II"/>
    <property type="match status" value="2"/>
</dbReference>
<dbReference type="Pfam" id="PF00528">
    <property type="entry name" value="BPD_transp_1"/>
    <property type="match status" value="1"/>
</dbReference>
<dbReference type="GO" id="GO:0006865">
    <property type="term" value="P:amino acid transport"/>
    <property type="evidence" value="ECO:0007669"/>
    <property type="project" value="UniProtKB-KW"/>
</dbReference>
<name>A0A3R6E2N9_9BACT</name>
<keyword evidence="11 13" id="KW-1133">Transmembrane helix</keyword>
<evidence type="ECO:0000256" key="6">
    <source>
        <dbReference type="ARBA" id="ARBA00022448"/>
    </source>
</evidence>
<dbReference type="InterPro" id="IPR018313">
    <property type="entry name" value="SBP_3_CS"/>
</dbReference>
<dbReference type="InterPro" id="IPR010065">
    <property type="entry name" value="AA_ABC_transptr_permease_3TM"/>
</dbReference>
<comment type="subcellular location">
    <subcellularLocation>
        <location evidence="2">Cell inner membrane</location>
        <topology evidence="2">Multi-pass membrane protein</topology>
    </subcellularLocation>
    <subcellularLocation>
        <location evidence="13">Cell membrane</location>
        <topology evidence="13">Multi-pass membrane protein</topology>
    </subcellularLocation>
</comment>
<dbReference type="SMART" id="SM00062">
    <property type="entry name" value="PBPb"/>
    <property type="match status" value="1"/>
</dbReference>
<dbReference type="SUPFAM" id="SSF161098">
    <property type="entry name" value="MetI-like"/>
    <property type="match status" value="1"/>
</dbReference>
<comment type="similarity">
    <text evidence="4">Belongs to the bacterial solute-binding protein 3 family.</text>
</comment>
<keyword evidence="12 13" id="KW-0472">Membrane</keyword>
<evidence type="ECO:0000256" key="11">
    <source>
        <dbReference type="ARBA" id="ARBA00022989"/>
    </source>
</evidence>
<reference evidence="16 17" key="1">
    <citation type="submission" date="2018-08" db="EMBL/GenBank/DDBJ databases">
        <title>A genome reference for cultivated species of the human gut microbiota.</title>
        <authorList>
            <person name="Zou Y."/>
            <person name="Xue W."/>
            <person name="Luo G."/>
        </authorList>
    </citation>
    <scope>NUCLEOTIDE SEQUENCE [LARGE SCALE GENOMIC DNA]</scope>
    <source>
        <strain evidence="16 17">AM22-1</strain>
    </source>
</reference>
<dbReference type="InterPro" id="IPR035906">
    <property type="entry name" value="MetI-like_sf"/>
</dbReference>
<evidence type="ECO:0000256" key="8">
    <source>
        <dbReference type="ARBA" id="ARBA00022692"/>
    </source>
</evidence>
<evidence type="ECO:0000256" key="5">
    <source>
        <dbReference type="ARBA" id="ARBA00016506"/>
    </source>
</evidence>
<dbReference type="Gene3D" id="1.10.3720.10">
    <property type="entry name" value="MetI-like"/>
    <property type="match status" value="1"/>
</dbReference>
<dbReference type="InterPro" id="IPR043429">
    <property type="entry name" value="ArtM/GltK/GlnP/TcyL/YhdX-like"/>
</dbReference>
<sequence>MPGMMKYRKTGKFKLGFLTLLLSVLFVACGSGASDADRQIKSKTDLKGAVIGVQLGTTSDGLATELEKEGGGTKVERYNKGADAIQALLQGKIDCMVTDEAPAKAFQRVNPSLRILPETFDASSFAICVAKDHAELQQSINHAIRILKENGVIDSIVNRHLERGIAVAYTPKTSDVKKMGPEALQKLGLKTSLRFATNATFEPFEYYQNGKIVGIDVDVANAIGDVMDVDVEILDMEFDAIITSVQAGKADAGIAGITVTPERKKNIGFTDSYADVRQVIMVNSNEVKAAGNQPGVIDKFKSCFIDDNRYQYLLQGLGNTLIITFFAIILSVILGTLIAIVRARHERKGDWKIPNMLCQLYLTIMRGTPTMVQLLIIYYVVFASADVNKILVAVIAFGLNSAAYIAEVIRSGIMSVDNGQMEAGRSLGLSYGKTMRLIILPQAFKNVLPAMGNELITLLKETSISGYIGLVDLTKGSDIIRSITYEAMMPLGVVACLYLVLVLGLNAGVRRLEKRLRKSERK</sequence>
<keyword evidence="9 14" id="KW-0732">Signal</keyword>
<keyword evidence="8 13" id="KW-0812">Transmembrane</keyword>
<comment type="function">
    <text evidence="1">Part of the binding-protein-dependent transport system for glutamine; probably responsible for the translocation of the substrate across the membrane.</text>
</comment>
<evidence type="ECO:0000256" key="14">
    <source>
        <dbReference type="SAM" id="SignalP"/>
    </source>
</evidence>
<evidence type="ECO:0000259" key="15">
    <source>
        <dbReference type="PROSITE" id="PS50928"/>
    </source>
</evidence>
<feature type="domain" description="ABC transmembrane type-1" evidence="15">
    <location>
        <begin position="317"/>
        <end position="506"/>
    </location>
</feature>
<dbReference type="Pfam" id="PF00497">
    <property type="entry name" value="SBP_bac_3"/>
    <property type="match status" value="1"/>
</dbReference>
<comment type="similarity">
    <text evidence="3">Belongs to the binding-protein-dependent transport system permease family. HisMQ subfamily.</text>
</comment>
<dbReference type="NCBIfam" id="TIGR01726">
    <property type="entry name" value="HEQRo_perm_3TM"/>
    <property type="match status" value="1"/>
</dbReference>
<dbReference type="AlphaFoldDB" id="A0A3R6E2N9"/>
<gene>
    <name evidence="16" type="ORF">DW250_13120</name>
</gene>
<evidence type="ECO:0000256" key="10">
    <source>
        <dbReference type="ARBA" id="ARBA00022970"/>
    </source>
</evidence>
<feature type="signal peptide" evidence="14">
    <location>
        <begin position="1"/>
        <end position="33"/>
    </location>
</feature>
<evidence type="ECO:0000256" key="2">
    <source>
        <dbReference type="ARBA" id="ARBA00004429"/>
    </source>
</evidence>
<dbReference type="PANTHER" id="PTHR30614">
    <property type="entry name" value="MEMBRANE COMPONENT OF AMINO ACID ABC TRANSPORTER"/>
    <property type="match status" value="1"/>
</dbReference>
<evidence type="ECO:0000256" key="3">
    <source>
        <dbReference type="ARBA" id="ARBA00010072"/>
    </source>
</evidence>
<dbReference type="EMBL" id="QRIN01000069">
    <property type="protein sequence ID" value="RHG63360.1"/>
    <property type="molecule type" value="Genomic_DNA"/>
</dbReference>
<dbReference type="Proteomes" id="UP000286501">
    <property type="component" value="Unassembled WGS sequence"/>
</dbReference>
<evidence type="ECO:0000313" key="17">
    <source>
        <dbReference type="Proteomes" id="UP000286501"/>
    </source>
</evidence>
<dbReference type="PROSITE" id="PS01039">
    <property type="entry name" value="SBP_BACTERIAL_3"/>
    <property type="match status" value="1"/>
</dbReference>
<dbReference type="PROSITE" id="PS51257">
    <property type="entry name" value="PROKAR_LIPOPROTEIN"/>
    <property type="match status" value="1"/>
</dbReference>
<feature type="transmembrane region" description="Helical" evidence="13">
    <location>
        <begin position="360"/>
        <end position="381"/>
    </location>
</feature>
<evidence type="ECO:0000256" key="4">
    <source>
        <dbReference type="ARBA" id="ARBA00010333"/>
    </source>
</evidence>
<dbReference type="Gene3D" id="3.40.190.10">
    <property type="entry name" value="Periplasmic binding protein-like II"/>
    <property type="match status" value="4"/>
</dbReference>
<comment type="caution">
    <text evidence="16">The sequence shown here is derived from an EMBL/GenBank/DDBJ whole genome shotgun (WGS) entry which is preliminary data.</text>
</comment>
<keyword evidence="7" id="KW-1003">Cell membrane</keyword>
<dbReference type="InterPro" id="IPR001638">
    <property type="entry name" value="Solute-binding_3/MltF_N"/>
</dbReference>
<keyword evidence="10" id="KW-0029">Amino-acid transport</keyword>
<dbReference type="PROSITE" id="PS50928">
    <property type="entry name" value="ABC_TM1"/>
    <property type="match status" value="1"/>
</dbReference>
<evidence type="ECO:0000313" key="16">
    <source>
        <dbReference type="EMBL" id="RHG63360.1"/>
    </source>
</evidence>
<dbReference type="PANTHER" id="PTHR30614:SF20">
    <property type="entry name" value="GLUTAMINE TRANSPORT SYSTEM PERMEASE PROTEIN GLNP"/>
    <property type="match status" value="1"/>
</dbReference>
<protein>
    <recommendedName>
        <fullName evidence="5">Putative glutamine transport system permease protein GlnP</fullName>
    </recommendedName>
</protein>
<dbReference type="CDD" id="cd06261">
    <property type="entry name" value="TM_PBP2"/>
    <property type="match status" value="1"/>
</dbReference>
<evidence type="ECO:0000256" key="9">
    <source>
        <dbReference type="ARBA" id="ARBA00022729"/>
    </source>
</evidence>
<proteinExistence type="inferred from homology"/>